<dbReference type="EC" id="2.1.1.72" evidence="2"/>
<reference evidence="2" key="1">
    <citation type="journal article" date="2012" name="PLoS ONE">
        <title>Gene sets for utilization of primary and secondary nutrition supplies in the distal gut of endangered iberian lynx.</title>
        <authorList>
            <person name="Alcaide M."/>
            <person name="Messina E."/>
            <person name="Richter M."/>
            <person name="Bargiela R."/>
            <person name="Peplies J."/>
            <person name="Huws S.A."/>
            <person name="Newbold C.J."/>
            <person name="Golyshin P.N."/>
            <person name="Simon M.A."/>
            <person name="Lopez G."/>
            <person name="Yakimov M.M."/>
            <person name="Ferrer M."/>
        </authorList>
    </citation>
    <scope>NUCLEOTIDE SEQUENCE</scope>
</reference>
<dbReference type="GO" id="GO:0003676">
    <property type="term" value="F:nucleic acid binding"/>
    <property type="evidence" value="ECO:0007669"/>
    <property type="project" value="InterPro"/>
</dbReference>
<keyword evidence="2" id="KW-0540">Nuclease</keyword>
<dbReference type="InterPro" id="IPR029063">
    <property type="entry name" value="SAM-dependent_MTases_sf"/>
</dbReference>
<keyword evidence="2" id="KW-0489">Methyltransferase</keyword>
<dbReference type="GO" id="GO:0009007">
    <property type="term" value="F:site-specific DNA-methyltransferase (adenine-specific) activity"/>
    <property type="evidence" value="ECO:0007669"/>
    <property type="project" value="UniProtKB-EC"/>
</dbReference>
<dbReference type="AlphaFoldDB" id="J9C6A7"/>
<evidence type="ECO:0000259" key="1">
    <source>
        <dbReference type="Pfam" id="PF07669"/>
    </source>
</evidence>
<feature type="non-terminal residue" evidence="2">
    <location>
        <position position="229"/>
    </location>
</feature>
<dbReference type="InterPro" id="IPR011639">
    <property type="entry name" value="MethylTrfase_TaqI-like_dom"/>
</dbReference>
<sequence length="229" mass="26612">KDSEVTQRVFYRSRPEDSGAQLQTGLYPLYMAYTLYRVQCQSLQGFGAELTPQTKAEVWKCVIEKNIFVICKTPMAEKITRRTLVGLAKIKVNAKCYQDVRNNGADIIETFKHHREHFVEDVTNGKDYWKANQIRNMKFNAVVSNPPYQIGINKEPLYHHFISIGMKISDWGTLIHPGRFLFNAGKTPKIWNQKMLNNEHYQVVRYWKKSDEVFDSVDIKGGVAITMWD</sequence>
<accession>J9C6A7</accession>
<evidence type="ECO:0000313" key="2">
    <source>
        <dbReference type="EMBL" id="EJW95380.1"/>
    </source>
</evidence>
<dbReference type="InterPro" id="IPR002052">
    <property type="entry name" value="DNA_methylase_N6_adenine_CS"/>
</dbReference>
<dbReference type="EMBL" id="AMCI01005831">
    <property type="protein sequence ID" value="EJW95380.1"/>
    <property type="molecule type" value="Genomic_DNA"/>
</dbReference>
<keyword evidence="2" id="KW-0808">Transferase</keyword>
<dbReference type="SUPFAM" id="SSF53335">
    <property type="entry name" value="S-adenosyl-L-methionine-dependent methyltransferases"/>
    <property type="match status" value="1"/>
</dbReference>
<dbReference type="Pfam" id="PF07669">
    <property type="entry name" value="Eco57I"/>
    <property type="match status" value="1"/>
</dbReference>
<name>J9C6A7_9ZZZZ</name>
<dbReference type="PROSITE" id="PS00092">
    <property type="entry name" value="N6_MTASE"/>
    <property type="match status" value="1"/>
</dbReference>
<keyword evidence="2" id="KW-0378">Hydrolase</keyword>
<feature type="non-terminal residue" evidence="2">
    <location>
        <position position="1"/>
    </location>
</feature>
<dbReference type="GO" id="GO:0032259">
    <property type="term" value="P:methylation"/>
    <property type="evidence" value="ECO:0007669"/>
    <property type="project" value="UniProtKB-KW"/>
</dbReference>
<keyword evidence="2" id="KW-0255">Endonuclease</keyword>
<gene>
    <name evidence="2" type="ORF">EVA_16513</name>
</gene>
<proteinExistence type="predicted"/>
<protein>
    <submittedName>
        <fullName evidence="2">Protein containing Restriction endonuclease, Eco57I domain protein</fullName>
        <ecNumber evidence="2">2.1.1.72</ecNumber>
    </submittedName>
</protein>
<comment type="caution">
    <text evidence="2">The sequence shown here is derived from an EMBL/GenBank/DDBJ whole genome shotgun (WGS) entry which is preliminary data.</text>
</comment>
<feature type="domain" description="Type II methyltransferase M.TaqI-like" evidence="1">
    <location>
        <begin position="65"/>
        <end position="214"/>
    </location>
</feature>
<dbReference type="GO" id="GO:0004519">
    <property type="term" value="F:endonuclease activity"/>
    <property type="evidence" value="ECO:0007669"/>
    <property type="project" value="UniProtKB-KW"/>
</dbReference>
<dbReference type="GO" id="GO:0006304">
    <property type="term" value="P:DNA modification"/>
    <property type="evidence" value="ECO:0007669"/>
    <property type="project" value="InterPro"/>
</dbReference>
<organism evidence="2">
    <name type="scientific">gut metagenome</name>
    <dbReference type="NCBI Taxonomy" id="749906"/>
    <lineage>
        <taxon>unclassified sequences</taxon>
        <taxon>metagenomes</taxon>
        <taxon>organismal metagenomes</taxon>
    </lineage>
</organism>